<name>A0A6L2MVX7_TANCI</name>
<dbReference type="PANTHER" id="PTHR11439">
    <property type="entry name" value="GAG-POL-RELATED RETROTRANSPOSON"/>
    <property type="match status" value="1"/>
</dbReference>
<accession>A0A6L2MVX7</accession>
<protein>
    <submittedName>
        <fullName evidence="1">Uncharacterized mitochondrial protein AtMg00810-like</fullName>
    </submittedName>
</protein>
<dbReference type="CDD" id="cd09272">
    <property type="entry name" value="RNase_HI_RT_Ty1"/>
    <property type="match status" value="1"/>
</dbReference>
<evidence type="ECO:0000313" key="1">
    <source>
        <dbReference type="EMBL" id="GEU76932.1"/>
    </source>
</evidence>
<organism evidence="1">
    <name type="scientific">Tanacetum cinerariifolium</name>
    <name type="common">Dalmatian daisy</name>
    <name type="synonym">Chrysanthemum cinerariifolium</name>
    <dbReference type="NCBI Taxonomy" id="118510"/>
    <lineage>
        <taxon>Eukaryota</taxon>
        <taxon>Viridiplantae</taxon>
        <taxon>Streptophyta</taxon>
        <taxon>Embryophyta</taxon>
        <taxon>Tracheophyta</taxon>
        <taxon>Spermatophyta</taxon>
        <taxon>Magnoliopsida</taxon>
        <taxon>eudicotyledons</taxon>
        <taxon>Gunneridae</taxon>
        <taxon>Pentapetalae</taxon>
        <taxon>asterids</taxon>
        <taxon>campanulids</taxon>
        <taxon>Asterales</taxon>
        <taxon>Asteraceae</taxon>
        <taxon>Asteroideae</taxon>
        <taxon>Anthemideae</taxon>
        <taxon>Anthemidinae</taxon>
        <taxon>Tanacetum</taxon>
    </lineage>
</organism>
<dbReference type="EMBL" id="BKCJ010007372">
    <property type="protein sequence ID" value="GEU76932.1"/>
    <property type="molecule type" value="Genomic_DNA"/>
</dbReference>
<dbReference type="PANTHER" id="PTHR11439:SF495">
    <property type="entry name" value="REVERSE TRANSCRIPTASE, RNA-DEPENDENT DNA POLYMERASE-RELATED"/>
    <property type="match status" value="1"/>
</dbReference>
<proteinExistence type="predicted"/>
<comment type="caution">
    <text evidence="1">The sequence shown here is derived from an EMBL/GenBank/DDBJ whole genome shotgun (WGS) entry which is preliminary data.</text>
</comment>
<sequence length="589" mass="68495">MDSGFELIAYSDADHAGCKDDCKSTSGGLQFLVGKLVSWSSKKQDCTAMTTAEAEYVSLSACCAQVIWMRTQLLDYRYKYNRILMYCDSKSAIVISCNPDQHSKTKHIDIRLAYALTKIRTYITCLISSYIQPKASMDSCWNCGNSFHSYENCPKEIASKKERVPETYGYRSQYDAYNYDTYHANYNIEMEDDTMYRGEYGDQYFHTSSYETPSFFNQPQIPIQEYYCQGQKQGDNQHFSFDEKYDKLVSIIETNKETNRIYEASFAAHKASFTALETHVDRLLDQLNKDETYEHQGITVLDFDDEDEEQNEEFSLHSTNTMEYSTFGSCNDKEDADDHKNSFEDLISPIKEHDKESVPFKVGEEVIEANTIPYLPTLEEPILQLIDDIRSKEDGEFLALSLYEDECSNSLEEEQYPNEVEVEVTHIQNPPQMPRVAINQVGEDDSVYENEKEQDNVSLVKDEHHVVERCYENSFNKLIHIIVKQVHRKARVGVRNLSQFVCYGNKNFREVSYCDKLIKVASKKPREKHVRIASNRRKRKIRVWVSNYRRFLNVTRKANVLSNHHDNEHLRYRRADEGYALNGDKIATL</sequence>
<reference evidence="1" key="1">
    <citation type="journal article" date="2019" name="Sci. Rep.">
        <title>Draft genome of Tanacetum cinerariifolium, the natural source of mosquito coil.</title>
        <authorList>
            <person name="Yamashiro T."/>
            <person name="Shiraishi A."/>
            <person name="Satake H."/>
            <person name="Nakayama K."/>
        </authorList>
    </citation>
    <scope>NUCLEOTIDE SEQUENCE</scope>
</reference>
<dbReference type="AlphaFoldDB" id="A0A6L2MVX7"/>
<gene>
    <name evidence="1" type="ORF">Tci_048910</name>
</gene>